<dbReference type="Pfam" id="PF22538">
    <property type="entry name" value="HexPS-like"/>
    <property type="match status" value="1"/>
</dbReference>
<gene>
    <name evidence="1" type="ORF">ERX37_02525</name>
</gene>
<reference evidence="1 2" key="1">
    <citation type="submission" date="2019-01" db="EMBL/GenBank/DDBJ databases">
        <title>Draft genome sequences of the type strains of six Macrococcus species.</title>
        <authorList>
            <person name="Mazhar S."/>
            <person name="Altermann E."/>
            <person name="Hill C."/>
            <person name="Mcauliffe O."/>
        </authorList>
    </citation>
    <scope>NUCLEOTIDE SEQUENCE [LARGE SCALE GENOMIC DNA]</scope>
    <source>
        <strain evidence="1 2">CCM4809</strain>
    </source>
</reference>
<dbReference type="OrthoDB" id="2418544at2"/>
<name>A0A4R6BMS4_9STAP</name>
<dbReference type="RefSeq" id="WP_133429069.1">
    <property type="nucleotide sequence ID" value="NZ_BMCC01000002.1"/>
</dbReference>
<protein>
    <submittedName>
        <fullName evidence="1">Uncharacterized protein</fullName>
    </submittedName>
</protein>
<organism evidence="1 2">
    <name type="scientific">Macrococcus hajekii</name>
    <dbReference type="NCBI Taxonomy" id="198482"/>
    <lineage>
        <taxon>Bacteria</taxon>
        <taxon>Bacillati</taxon>
        <taxon>Bacillota</taxon>
        <taxon>Bacilli</taxon>
        <taxon>Bacillales</taxon>
        <taxon>Staphylococcaceae</taxon>
        <taxon>Macrococcus</taxon>
    </lineage>
</organism>
<proteinExistence type="predicted"/>
<dbReference type="Gene3D" id="1.20.120.1450">
    <property type="match status" value="1"/>
</dbReference>
<dbReference type="AlphaFoldDB" id="A0A4R6BMS4"/>
<sequence>MDFFEQYRADNLRLEKRHPLYRCPEANIHIVRILEQLTVPDNIKKSILAIDSAMRLGRQVKENNKEAVLLATDLLSAQFYHYNAEGYNQQLFTQLTAAVMTYNMLKSSFDQSKDASLIPDIEAAFIKPFLPVSHPAVQTLISHSELYTK</sequence>
<keyword evidence="2" id="KW-1185">Reference proteome</keyword>
<dbReference type="EMBL" id="SCWE01000001">
    <property type="protein sequence ID" value="TDM02982.1"/>
    <property type="molecule type" value="Genomic_DNA"/>
</dbReference>
<evidence type="ECO:0000313" key="2">
    <source>
        <dbReference type="Proteomes" id="UP000295328"/>
    </source>
</evidence>
<dbReference type="Proteomes" id="UP000295328">
    <property type="component" value="Unassembled WGS sequence"/>
</dbReference>
<accession>A0A4R6BMS4</accession>
<comment type="caution">
    <text evidence="1">The sequence shown here is derived from an EMBL/GenBank/DDBJ whole genome shotgun (WGS) entry which is preliminary data.</text>
</comment>
<evidence type="ECO:0000313" key="1">
    <source>
        <dbReference type="EMBL" id="TDM02982.1"/>
    </source>
</evidence>